<protein>
    <submittedName>
        <fullName evidence="1">Uncharacterized protein</fullName>
    </submittedName>
</protein>
<comment type="caution">
    <text evidence="1">The sequence shown here is derived from an EMBL/GenBank/DDBJ whole genome shotgun (WGS) entry which is preliminary data.</text>
</comment>
<evidence type="ECO:0000313" key="2">
    <source>
        <dbReference type="Proteomes" id="UP001630127"/>
    </source>
</evidence>
<accession>A0ABD2Y9P9</accession>
<sequence length="134" mass="16172">MASGILCDHKIPLRLKGKFYRTAIRLEMLYGSEYWAMNYTHEQKMGVAEMRMLRWMCGYTKMDKIRNEHIREKIVVAPTDEKMRETHLRWLGHVLRRLVEAPFRRVDFRQSSQHKRGMGRPKKTWWITCSSSRN</sequence>
<keyword evidence="2" id="KW-1185">Reference proteome</keyword>
<organism evidence="1 2">
    <name type="scientific">Cinchona calisaya</name>
    <dbReference type="NCBI Taxonomy" id="153742"/>
    <lineage>
        <taxon>Eukaryota</taxon>
        <taxon>Viridiplantae</taxon>
        <taxon>Streptophyta</taxon>
        <taxon>Embryophyta</taxon>
        <taxon>Tracheophyta</taxon>
        <taxon>Spermatophyta</taxon>
        <taxon>Magnoliopsida</taxon>
        <taxon>eudicotyledons</taxon>
        <taxon>Gunneridae</taxon>
        <taxon>Pentapetalae</taxon>
        <taxon>asterids</taxon>
        <taxon>lamiids</taxon>
        <taxon>Gentianales</taxon>
        <taxon>Rubiaceae</taxon>
        <taxon>Cinchonoideae</taxon>
        <taxon>Cinchoneae</taxon>
        <taxon>Cinchona</taxon>
    </lineage>
</organism>
<reference evidence="1 2" key="1">
    <citation type="submission" date="2024-11" db="EMBL/GenBank/DDBJ databases">
        <title>A near-complete genome assembly of Cinchona calisaya.</title>
        <authorList>
            <person name="Lian D.C."/>
            <person name="Zhao X.W."/>
            <person name="Wei L."/>
        </authorList>
    </citation>
    <scope>NUCLEOTIDE SEQUENCE [LARGE SCALE GENOMIC DNA]</scope>
    <source>
        <tissue evidence="1">Nenye</tissue>
    </source>
</reference>
<dbReference type="PANTHER" id="PTHR46238">
    <property type="entry name" value="REVERSE TRANSCRIPTASE DOMAIN-CONTAINING PROTEIN"/>
    <property type="match status" value="1"/>
</dbReference>
<dbReference type="PANTHER" id="PTHR46238:SF8">
    <property type="entry name" value="ENDONUCLEASE_EXONUCLEASE_PHOSPHATASE DOMAIN-CONTAINING PROTEIN"/>
    <property type="match status" value="1"/>
</dbReference>
<evidence type="ECO:0000313" key="1">
    <source>
        <dbReference type="EMBL" id="KAL3503855.1"/>
    </source>
</evidence>
<name>A0ABD2Y9P9_9GENT</name>
<dbReference type="Proteomes" id="UP001630127">
    <property type="component" value="Unassembled WGS sequence"/>
</dbReference>
<dbReference type="AlphaFoldDB" id="A0ABD2Y9P9"/>
<dbReference type="EMBL" id="JBJUIK010000014">
    <property type="protein sequence ID" value="KAL3503855.1"/>
    <property type="molecule type" value="Genomic_DNA"/>
</dbReference>
<proteinExistence type="predicted"/>
<gene>
    <name evidence="1" type="ORF">ACH5RR_033696</name>
</gene>